<evidence type="ECO:0000313" key="1">
    <source>
        <dbReference type="EMBL" id="AET00476.1"/>
    </source>
</evidence>
<evidence type="ECO:0000313" key="2">
    <source>
        <dbReference type="EnsemblPlants" id="AET00476"/>
    </source>
</evidence>
<name>G7K8H5_MEDTR</name>
<dbReference type="AlphaFoldDB" id="G7K8H5"/>
<dbReference type="HOGENOM" id="CLU_3071733_0_0_1"/>
<reference evidence="1 3" key="2">
    <citation type="journal article" date="2014" name="BMC Genomics">
        <title>An improved genome release (version Mt4.0) for the model legume Medicago truncatula.</title>
        <authorList>
            <person name="Tang H."/>
            <person name="Krishnakumar V."/>
            <person name="Bidwell S."/>
            <person name="Rosen B."/>
            <person name="Chan A."/>
            <person name="Zhou S."/>
            <person name="Gentzbittel L."/>
            <person name="Childs K.L."/>
            <person name="Yandell M."/>
            <person name="Gundlach H."/>
            <person name="Mayer K.F."/>
            <person name="Schwartz D.C."/>
            <person name="Town C.D."/>
        </authorList>
    </citation>
    <scope>GENOME REANNOTATION</scope>
    <source>
        <strain evidence="2 3">cv. Jemalong A17</strain>
    </source>
</reference>
<reference evidence="2" key="3">
    <citation type="submission" date="2015-04" db="UniProtKB">
        <authorList>
            <consortium name="EnsemblPlants"/>
        </authorList>
    </citation>
    <scope>IDENTIFICATION</scope>
    <source>
        <strain evidence="2">cv. Jemalong A17</strain>
    </source>
</reference>
<organism evidence="1 3">
    <name type="scientific">Medicago truncatula</name>
    <name type="common">Barrel medic</name>
    <name type="synonym">Medicago tribuloides</name>
    <dbReference type="NCBI Taxonomy" id="3880"/>
    <lineage>
        <taxon>Eukaryota</taxon>
        <taxon>Viridiplantae</taxon>
        <taxon>Streptophyta</taxon>
        <taxon>Embryophyta</taxon>
        <taxon>Tracheophyta</taxon>
        <taxon>Spermatophyta</taxon>
        <taxon>Magnoliopsida</taxon>
        <taxon>eudicotyledons</taxon>
        <taxon>Gunneridae</taxon>
        <taxon>Pentapetalae</taxon>
        <taxon>rosids</taxon>
        <taxon>fabids</taxon>
        <taxon>Fabales</taxon>
        <taxon>Fabaceae</taxon>
        <taxon>Papilionoideae</taxon>
        <taxon>50 kb inversion clade</taxon>
        <taxon>NPAAA clade</taxon>
        <taxon>Hologalegina</taxon>
        <taxon>IRL clade</taxon>
        <taxon>Trifolieae</taxon>
        <taxon>Medicago</taxon>
    </lineage>
</organism>
<dbReference type="Proteomes" id="UP000002051">
    <property type="component" value="Chromosome 5"/>
</dbReference>
<sequence length="53" mass="6378">MAAHEDRVGKKCENVQRWRSALSEKKLNFYYKNMLNLPFEEYLIDPLTMIKTN</sequence>
<reference evidence="1 3" key="1">
    <citation type="journal article" date="2011" name="Nature">
        <title>The Medicago genome provides insight into the evolution of rhizobial symbioses.</title>
        <authorList>
            <person name="Young N.D."/>
            <person name="Debelle F."/>
            <person name="Oldroyd G.E."/>
            <person name="Geurts R."/>
            <person name="Cannon S.B."/>
            <person name="Udvardi M.K."/>
            <person name="Benedito V.A."/>
            <person name="Mayer K.F."/>
            <person name="Gouzy J."/>
            <person name="Schoof H."/>
            <person name="Van de Peer Y."/>
            <person name="Proost S."/>
            <person name="Cook D.R."/>
            <person name="Meyers B.C."/>
            <person name="Spannagl M."/>
            <person name="Cheung F."/>
            <person name="De Mita S."/>
            <person name="Krishnakumar V."/>
            <person name="Gundlach H."/>
            <person name="Zhou S."/>
            <person name="Mudge J."/>
            <person name="Bharti A.K."/>
            <person name="Murray J.D."/>
            <person name="Naoumkina M.A."/>
            <person name="Rosen B."/>
            <person name="Silverstein K.A."/>
            <person name="Tang H."/>
            <person name="Rombauts S."/>
            <person name="Zhao P.X."/>
            <person name="Zhou P."/>
            <person name="Barbe V."/>
            <person name="Bardou P."/>
            <person name="Bechner M."/>
            <person name="Bellec A."/>
            <person name="Berger A."/>
            <person name="Berges H."/>
            <person name="Bidwell S."/>
            <person name="Bisseling T."/>
            <person name="Choisne N."/>
            <person name="Couloux A."/>
            <person name="Denny R."/>
            <person name="Deshpande S."/>
            <person name="Dai X."/>
            <person name="Doyle J.J."/>
            <person name="Dudez A.M."/>
            <person name="Farmer A.D."/>
            <person name="Fouteau S."/>
            <person name="Franken C."/>
            <person name="Gibelin C."/>
            <person name="Gish J."/>
            <person name="Goldstein S."/>
            <person name="Gonzalez A.J."/>
            <person name="Green P.J."/>
            <person name="Hallab A."/>
            <person name="Hartog M."/>
            <person name="Hua A."/>
            <person name="Humphray S.J."/>
            <person name="Jeong D.H."/>
            <person name="Jing Y."/>
            <person name="Jocker A."/>
            <person name="Kenton S.M."/>
            <person name="Kim D.J."/>
            <person name="Klee K."/>
            <person name="Lai H."/>
            <person name="Lang C."/>
            <person name="Lin S."/>
            <person name="Macmil S.L."/>
            <person name="Magdelenat G."/>
            <person name="Matthews L."/>
            <person name="McCorrison J."/>
            <person name="Monaghan E.L."/>
            <person name="Mun J.H."/>
            <person name="Najar F.Z."/>
            <person name="Nicholson C."/>
            <person name="Noirot C."/>
            <person name="O'Bleness M."/>
            <person name="Paule C.R."/>
            <person name="Poulain J."/>
            <person name="Prion F."/>
            <person name="Qin B."/>
            <person name="Qu C."/>
            <person name="Retzel E.F."/>
            <person name="Riddle C."/>
            <person name="Sallet E."/>
            <person name="Samain S."/>
            <person name="Samson N."/>
            <person name="Sanders I."/>
            <person name="Saurat O."/>
            <person name="Scarpelli C."/>
            <person name="Schiex T."/>
            <person name="Segurens B."/>
            <person name="Severin A.J."/>
            <person name="Sherrier D.J."/>
            <person name="Shi R."/>
            <person name="Sims S."/>
            <person name="Singer S.R."/>
            <person name="Sinharoy S."/>
            <person name="Sterck L."/>
            <person name="Viollet A."/>
            <person name="Wang B.B."/>
            <person name="Wang K."/>
            <person name="Wang M."/>
            <person name="Wang X."/>
            <person name="Warfsmann J."/>
            <person name="Weissenbach J."/>
            <person name="White D.D."/>
            <person name="White J.D."/>
            <person name="Wiley G.B."/>
            <person name="Wincker P."/>
            <person name="Xing Y."/>
            <person name="Yang L."/>
            <person name="Yao Z."/>
            <person name="Ying F."/>
            <person name="Zhai J."/>
            <person name="Zhou L."/>
            <person name="Zuber A."/>
            <person name="Denarie J."/>
            <person name="Dixon R.A."/>
            <person name="May G.D."/>
            <person name="Schwartz D.C."/>
            <person name="Rogers J."/>
            <person name="Quetier F."/>
            <person name="Town C.D."/>
            <person name="Roe B.A."/>
        </authorList>
    </citation>
    <scope>NUCLEOTIDE SEQUENCE [LARGE SCALE GENOMIC DNA]</scope>
    <source>
        <strain evidence="1">A17</strain>
        <strain evidence="2 3">cv. Jemalong A17</strain>
    </source>
</reference>
<keyword evidence="3" id="KW-1185">Reference proteome</keyword>
<dbReference type="PaxDb" id="3880-AET00476"/>
<accession>G7K8H5</accession>
<proteinExistence type="predicted"/>
<gene>
    <name evidence="1" type="ordered locus">MTR_5g092460</name>
</gene>
<dbReference type="EnsemblPlants" id="AET00476">
    <property type="protein sequence ID" value="AET00476"/>
    <property type="gene ID" value="MTR_5g092460"/>
</dbReference>
<dbReference type="EMBL" id="CM001221">
    <property type="protein sequence ID" value="AET00476.1"/>
    <property type="molecule type" value="Genomic_DNA"/>
</dbReference>
<evidence type="ECO:0000313" key="3">
    <source>
        <dbReference type="Proteomes" id="UP000002051"/>
    </source>
</evidence>
<protein>
    <submittedName>
        <fullName evidence="1 2">Uncharacterized protein</fullName>
    </submittedName>
</protein>